<dbReference type="SFLD" id="SFLDG01129">
    <property type="entry name" value="C1.5:_HAD__Beta-PGM__Phosphata"/>
    <property type="match status" value="1"/>
</dbReference>
<dbReference type="InterPro" id="IPR051540">
    <property type="entry name" value="S-2-haloacid_dehalogenase"/>
</dbReference>
<keyword evidence="1" id="KW-0378">Hydrolase</keyword>
<evidence type="ECO:0000256" key="1">
    <source>
        <dbReference type="ARBA" id="ARBA00022801"/>
    </source>
</evidence>
<accession>A0ABM9BNT9</accession>
<keyword evidence="3" id="KW-1185">Reference proteome</keyword>
<comment type="caution">
    <text evidence="2">The sequence shown here is derived from an EMBL/GenBank/DDBJ whole genome shotgun (WGS) entry which is preliminary data.</text>
</comment>
<dbReference type="Gene3D" id="3.40.50.1000">
    <property type="entry name" value="HAD superfamily/HAD-like"/>
    <property type="match status" value="1"/>
</dbReference>
<gene>
    <name evidence="2" type="ORF">PAECIP111892_00203</name>
</gene>
<reference evidence="2" key="1">
    <citation type="submission" date="2022-01" db="EMBL/GenBank/DDBJ databases">
        <authorList>
            <person name="Criscuolo A."/>
        </authorList>
    </citation>
    <scope>NUCLEOTIDE SEQUENCE</scope>
    <source>
        <strain evidence="2">CIP111892</strain>
    </source>
</reference>
<dbReference type="Proteomes" id="UP000838324">
    <property type="component" value="Unassembled WGS sequence"/>
</dbReference>
<protein>
    <recommendedName>
        <fullName evidence="4">HAD family hydrolase</fullName>
    </recommendedName>
</protein>
<evidence type="ECO:0008006" key="4">
    <source>
        <dbReference type="Google" id="ProtNLM"/>
    </source>
</evidence>
<dbReference type="InterPro" id="IPR036412">
    <property type="entry name" value="HAD-like_sf"/>
</dbReference>
<organism evidence="2 3">
    <name type="scientific">Paenibacillus auburnensis</name>
    <dbReference type="NCBI Taxonomy" id="2905649"/>
    <lineage>
        <taxon>Bacteria</taxon>
        <taxon>Bacillati</taxon>
        <taxon>Bacillota</taxon>
        <taxon>Bacilli</taxon>
        <taxon>Bacillales</taxon>
        <taxon>Paenibacillaceae</taxon>
        <taxon>Paenibacillus</taxon>
    </lineage>
</organism>
<evidence type="ECO:0000313" key="2">
    <source>
        <dbReference type="EMBL" id="CAH1190469.1"/>
    </source>
</evidence>
<dbReference type="PANTHER" id="PTHR43316">
    <property type="entry name" value="HYDROLASE, HALOACID DELAHOGENASE-RELATED"/>
    <property type="match status" value="1"/>
</dbReference>
<dbReference type="PANTHER" id="PTHR43316:SF3">
    <property type="entry name" value="HALOACID DEHALOGENASE, TYPE II (AFU_ORTHOLOGUE AFUA_2G07750)-RELATED"/>
    <property type="match status" value="1"/>
</dbReference>
<dbReference type="EMBL" id="CAKMMG010000001">
    <property type="protein sequence ID" value="CAH1190469.1"/>
    <property type="molecule type" value="Genomic_DNA"/>
</dbReference>
<dbReference type="RefSeq" id="WP_236328673.1">
    <property type="nucleotide sequence ID" value="NZ_CAKMMG010000001.1"/>
</dbReference>
<sequence>MGRYKVISLDMFQTLANIQDRRAYVWKPILQRDYSEERALALGSMLLSSYQRLSSEIRSNGDFWTSKEIYTRSFQQVFKQHGVEFDPLQAVDILFAQHRLSTLYEDTERFLQQICAKYQVCIVSDTDELMLPDFYQNYPVTLFTSEMHRSYKNDSRNVMFREVIAHYGVEPVQIIHVGDTASDVLGAARAGITACWINREKAVWQQAVQPDYSVTSLVELYELL</sequence>
<dbReference type="Pfam" id="PF00702">
    <property type="entry name" value="Hydrolase"/>
    <property type="match status" value="1"/>
</dbReference>
<proteinExistence type="predicted"/>
<evidence type="ECO:0000313" key="3">
    <source>
        <dbReference type="Proteomes" id="UP000838324"/>
    </source>
</evidence>
<dbReference type="SUPFAM" id="SSF56784">
    <property type="entry name" value="HAD-like"/>
    <property type="match status" value="1"/>
</dbReference>
<dbReference type="SFLD" id="SFLDS00003">
    <property type="entry name" value="Haloacid_Dehalogenase"/>
    <property type="match status" value="1"/>
</dbReference>
<name>A0ABM9BNT9_9BACL</name>
<dbReference type="InterPro" id="IPR023214">
    <property type="entry name" value="HAD_sf"/>
</dbReference>
<dbReference type="Gene3D" id="1.10.150.750">
    <property type="match status" value="1"/>
</dbReference>